<dbReference type="Pfam" id="PF13439">
    <property type="entry name" value="Glyco_transf_4"/>
    <property type="match status" value="1"/>
</dbReference>
<name>A0A249MXJ3_SPHXE</name>
<protein>
    <submittedName>
        <fullName evidence="3">Glycosyltransferase family 4 protein</fullName>
    </submittedName>
</protein>
<dbReference type="CDD" id="cd03802">
    <property type="entry name" value="GT4_AviGT4-like"/>
    <property type="match status" value="1"/>
</dbReference>
<proteinExistence type="predicted"/>
<feature type="domain" description="Glycosyltransferase subfamily 4-like N-terminal" evidence="2">
    <location>
        <begin position="18"/>
        <end position="126"/>
    </location>
</feature>
<feature type="domain" description="Glycosyl transferase family 1" evidence="1">
    <location>
        <begin position="171"/>
        <end position="310"/>
    </location>
</feature>
<gene>
    <name evidence="3" type="ORF">CJD35_15105</name>
</gene>
<dbReference type="GO" id="GO:0016757">
    <property type="term" value="F:glycosyltransferase activity"/>
    <property type="evidence" value="ECO:0007669"/>
    <property type="project" value="InterPro"/>
</dbReference>
<organism evidence="3 4">
    <name type="scientific">Sphingobium xenophagum</name>
    <dbReference type="NCBI Taxonomy" id="121428"/>
    <lineage>
        <taxon>Bacteria</taxon>
        <taxon>Pseudomonadati</taxon>
        <taxon>Pseudomonadota</taxon>
        <taxon>Alphaproteobacteria</taxon>
        <taxon>Sphingomonadales</taxon>
        <taxon>Sphingomonadaceae</taxon>
        <taxon>Sphingobium</taxon>
    </lineage>
</organism>
<dbReference type="Pfam" id="PF00534">
    <property type="entry name" value="Glycos_transf_1"/>
    <property type="match status" value="1"/>
</dbReference>
<dbReference type="PANTHER" id="PTHR12526">
    <property type="entry name" value="GLYCOSYLTRANSFERASE"/>
    <property type="match status" value="1"/>
</dbReference>
<dbReference type="InterPro" id="IPR028098">
    <property type="entry name" value="Glyco_trans_4-like_N"/>
</dbReference>
<dbReference type="KEGG" id="shyd:CJD35_15105"/>
<dbReference type="InterPro" id="IPR001296">
    <property type="entry name" value="Glyco_trans_1"/>
</dbReference>
<evidence type="ECO:0000313" key="4">
    <source>
        <dbReference type="Proteomes" id="UP000217141"/>
    </source>
</evidence>
<reference evidence="3 4" key="1">
    <citation type="submission" date="2017-08" db="EMBL/GenBank/DDBJ databases">
        <title>Whole Genome Sequence of Sphingobium hydrophobicum C1: Insights into Adaption to the Electronic-waste Contaminated Sediment.</title>
        <authorList>
            <person name="Song D."/>
            <person name="Chen X."/>
            <person name="Xu M."/>
        </authorList>
    </citation>
    <scope>NUCLEOTIDE SEQUENCE [LARGE SCALE GENOMIC DNA]</scope>
    <source>
        <strain evidence="3 4">C1</strain>
    </source>
</reference>
<accession>A0A249MXJ3</accession>
<sequence>MKIAQIAPLAESVPPKLYGGTERIVSYLTEELVRQGHEVTLFASGDSQTSAELVPITDMALRLNPAVVDTIPYHMIMMEQVRRRADEFDALHFHIDMLHLPMAHDFIGRTVTTLHGRLDLPDLPPFYRTFAQHSLVSISDHQRLPMPPVNWGGTIYHGLPADLLAPRLGAGEDYLAFLGRISPEKRPDRAIRIAARSGLKLKIAAKIDAVDRSYWEREIAPLVDHYPNVEFIGEINEQQKAQFLGEAAALLFPIDWPEPFGLVMIEAMACATPVIAFRCGSVPEVVEHGVSGFIVDSEDEAVAAIAALPDLDRRRVRAAFDARFTAQRMAADYVALYHDLPGARTDAARLRRHRGVEAELQIVA</sequence>
<dbReference type="Proteomes" id="UP000217141">
    <property type="component" value="Chromosome II"/>
</dbReference>
<keyword evidence="3" id="KW-0808">Transferase</keyword>
<dbReference type="AlphaFoldDB" id="A0A249MXJ3"/>
<evidence type="ECO:0000259" key="2">
    <source>
        <dbReference type="Pfam" id="PF13439"/>
    </source>
</evidence>
<dbReference type="PANTHER" id="PTHR12526:SF595">
    <property type="entry name" value="BLL5217 PROTEIN"/>
    <property type="match status" value="1"/>
</dbReference>
<dbReference type="RefSeq" id="WP_017181303.1">
    <property type="nucleotide sequence ID" value="NZ_CP022746.1"/>
</dbReference>
<dbReference type="EMBL" id="CP022746">
    <property type="protein sequence ID" value="ASY45874.1"/>
    <property type="molecule type" value="Genomic_DNA"/>
</dbReference>
<dbReference type="SUPFAM" id="SSF53756">
    <property type="entry name" value="UDP-Glycosyltransferase/glycogen phosphorylase"/>
    <property type="match status" value="1"/>
</dbReference>
<evidence type="ECO:0000313" key="3">
    <source>
        <dbReference type="EMBL" id="ASY45874.1"/>
    </source>
</evidence>
<evidence type="ECO:0000259" key="1">
    <source>
        <dbReference type="Pfam" id="PF00534"/>
    </source>
</evidence>
<dbReference type="Gene3D" id="3.40.50.2000">
    <property type="entry name" value="Glycogen Phosphorylase B"/>
    <property type="match status" value="2"/>
</dbReference>